<evidence type="ECO:0000313" key="2">
    <source>
        <dbReference type="Proteomes" id="UP000265520"/>
    </source>
</evidence>
<reference evidence="1 2" key="1">
    <citation type="journal article" date="2018" name="Front. Plant Sci.">
        <title>Red Clover (Trifolium pratense) and Zigzag Clover (T. medium) - A Picture of Genomic Similarities and Differences.</title>
        <authorList>
            <person name="Dluhosova J."/>
            <person name="Istvanek J."/>
            <person name="Nedelnik J."/>
            <person name="Repkova J."/>
        </authorList>
    </citation>
    <scope>NUCLEOTIDE SEQUENCE [LARGE SCALE GENOMIC DNA]</scope>
    <source>
        <strain evidence="2">cv. 10/8</strain>
        <tissue evidence="1">Leaf</tissue>
    </source>
</reference>
<sequence>MTLADVAADSWVIGKDGPIPEYFCWCKRKNSEKEDNDESKQDASLTYTD</sequence>
<keyword evidence="2" id="KW-1185">Reference proteome</keyword>
<dbReference type="AlphaFoldDB" id="A0A392TJM7"/>
<evidence type="ECO:0000313" key="1">
    <source>
        <dbReference type="EMBL" id="MCI60637.1"/>
    </source>
</evidence>
<dbReference type="GO" id="GO:0016301">
    <property type="term" value="F:kinase activity"/>
    <property type="evidence" value="ECO:0007669"/>
    <property type="project" value="UniProtKB-KW"/>
</dbReference>
<keyword evidence="1" id="KW-0808">Transferase</keyword>
<dbReference type="Proteomes" id="UP000265520">
    <property type="component" value="Unassembled WGS sequence"/>
</dbReference>
<proteinExistence type="predicted"/>
<dbReference type="EMBL" id="LXQA010585337">
    <property type="protein sequence ID" value="MCI60637.1"/>
    <property type="molecule type" value="Genomic_DNA"/>
</dbReference>
<name>A0A392TJM7_9FABA</name>
<keyword evidence="1" id="KW-0418">Kinase</keyword>
<accession>A0A392TJM7</accession>
<comment type="caution">
    <text evidence="1">The sequence shown here is derived from an EMBL/GenBank/DDBJ whole genome shotgun (WGS) entry which is preliminary data.</text>
</comment>
<organism evidence="1 2">
    <name type="scientific">Trifolium medium</name>
    <dbReference type="NCBI Taxonomy" id="97028"/>
    <lineage>
        <taxon>Eukaryota</taxon>
        <taxon>Viridiplantae</taxon>
        <taxon>Streptophyta</taxon>
        <taxon>Embryophyta</taxon>
        <taxon>Tracheophyta</taxon>
        <taxon>Spermatophyta</taxon>
        <taxon>Magnoliopsida</taxon>
        <taxon>eudicotyledons</taxon>
        <taxon>Gunneridae</taxon>
        <taxon>Pentapetalae</taxon>
        <taxon>rosids</taxon>
        <taxon>fabids</taxon>
        <taxon>Fabales</taxon>
        <taxon>Fabaceae</taxon>
        <taxon>Papilionoideae</taxon>
        <taxon>50 kb inversion clade</taxon>
        <taxon>NPAAA clade</taxon>
        <taxon>Hologalegina</taxon>
        <taxon>IRL clade</taxon>
        <taxon>Trifolieae</taxon>
        <taxon>Trifolium</taxon>
    </lineage>
</organism>
<protein>
    <submittedName>
        <fullName evidence="1">Serine/threonine-protein kinase GRIK1-like</fullName>
    </submittedName>
</protein>